<dbReference type="RefSeq" id="XP_066066699.1">
    <property type="nucleotide sequence ID" value="XM_066210602.1"/>
</dbReference>
<dbReference type="AlphaFoldDB" id="A0AAJ8JPI8"/>
<keyword evidence="1" id="KW-0472">Membrane</keyword>
<organism evidence="2 3">
    <name type="scientific">Cryptococcus depauperatus CBS 7841</name>
    <dbReference type="NCBI Taxonomy" id="1295531"/>
    <lineage>
        <taxon>Eukaryota</taxon>
        <taxon>Fungi</taxon>
        <taxon>Dikarya</taxon>
        <taxon>Basidiomycota</taxon>
        <taxon>Agaricomycotina</taxon>
        <taxon>Tremellomycetes</taxon>
        <taxon>Tremellales</taxon>
        <taxon>Cryptococcaceae</taxon>
        <taxon>Cryptococcus</taxon>
    </lineage>
</organism>
<keyword evidence="3" id="KW-1185">Reference proteome</keyword>
<reference evidence="2" key="1">
    <citation type="submission" date="2016-06" db="EMBL/GenBank/DDBJ databases">
        <authorList>
            <person name="Cuomo C."/>
            <person name="Litvintseva A."/>
            <person name="Heitman J."/>
            <person name="Chen Y."/>
            <person name="Sun S."/>
            <person name="Springer D."/>
            <person name="Dromer F."/>
            <person name="Young S."/>
            <person name="Zeng Q."/>
            <person name="Chapman S."/>
            <person name="Gujja S."/>
            <person name="Saif S."/>
            <person name="Birren B."/>
        </authorList>
    </citation>
    <scope>NUCLEOTIDE SEQUENCE</scope>
    <source>
        <strain evidence="2">CBS 7841</strain>
    </source>
</reference>
<dbReference type="GeneID" id="91085371"/>
<feature type="transmembrane region" description="Helical" evidence="1">
    <location>
        <begin position="276"/>
        <end position="299"/>
    </location>
</feature>
<keyword evidence="1" id="KW-0812">Transmembrane</keyword>
<sequence>MALFRSAKGLYLNPIWHFLSIVLTFASFLMLMFVVYYNVPLDNVDSTLQSGMSMRCWLLMVNETNSKHAAWTPAEVKGKRWYNLSDEEISERDDGSTVAISKIEERASSSKAVVSQNLLAYGFGIWGWCEWSSTNLDGYAKCTKKTAYKLPDITDNSSHAISQKALPYTVATVLSGVSIPLCITPILVFVFFFFVAASFHFRGPYPECSARRKNSENAKKARKHWRTRIAWWLRNWKVHLIFLVIMLLLNILAIAFVLAGWVYINNDKNNGLKAELGLGFSLLVTALIFSAMAQSLCLWKSGLYMRGGKKLLNKSES</sequence>
<feature type="transmembrane region" description="Helical" evidence="1">
    <location>
        <begin position="15"/>
        <end position="37"/>
    </location>
</feature>
<evidence type="ECO:0000313" key="2">
    <source>
        <dbReference type="EMBL" id="WVN85999.1"/>
    </source>
</evidence>
<reference evidence="2" key="3">
    <citation type="submission" date="2024-01" db="EMBL/GenBank/DDBJ databases">
        <authorList>
            <person name="Coelho M.A."/>
            <person name="David-Palma M."/>
            <person name="Shea T."/>
            <person name="Sun S."/>
            <person name="Cuomo C.A."/>
            <person name="Heitman J."/>
        </authorList>
    </citation>
    <scope>NUCLEOTIDE SEQUENCE</scope>
    <source>
        <strain evidence="2">CBS 7841</strain>
    </source>
</reference>
<accession>A0AAJ8JPI8</accession>
<feature type="transmembrane region" description="Helical" evidence="1">
    <location>
        <begin position="177"/>
        <end position="201"/>
    </location>
</feature>
<feature type="transmembrane region" description="Helical" evidence="1">
    <location>
        <begin position="238"/>
        <end position="264"/>
    </location>
</feature>
<evidence type="ECO:0000256" key="1">
    <source>
        <dbReference type="SAM" id="Phobius"/>
    </source>
</evidence>
<reference evidence="2" key="2">
    <citation type="journal article" date="2022" name="Elife">
        <title>Obligate sexual reproduction of a homothallic fungus closely related to the Cryptococcus pathogenic species complex.</title>
        <authorList>
            <person name="Passer A.R."/>
            <person name="Clancey S.A."/>
            <person name="Shea T."/>
            <person name="David-Palma M."/>
            <person name="Averette A.F."/>
            <person name="Boekhout T."/>
            <person name="Porcel B.M."/>
            <person name="Nowrousian M."/>
            <person name="Cuomo C.A."/>
            <person name="Sun S."/>
            <person name="Heitman J."/>
            <person name="Coelho M.A."/>
        </authorList>
    </citation>
    <scope>NUCLEOTIDE SEQUENCE</scope>
    <source>
        <strain evidence="2">CBS 7841</strain>
    </source>
</reference>
<protein>
    <submittedName>
        <fullName evidence="2">Uncharacterized protein</fullName>
    </submittedName>
</protein>
<evidence type="ECO:0000313" key="3">
    <source>
        <dbReference type="Proteomes" id="UP000094043"/>
    </source>
</evidence>
<dbReference type="Proteomes" id="UP000094043">
    <property type="component" value="Chromosome 1"/>
</dbReference>
<keyword evidence="1" id="KW-1133">Transmembrane helix</keyword>
<name>A0AAJ8JPI8_9TREE</name>
<dbReference type="GO" id="GO:0005886">
    <property type="term" value="C:plasma membrane"/>
    <property type="evidence" value="ECO:0007669"/>
    <property type="project" value="InterPro"/>
</dbReference>
<dbReference type="InterPro" id="IPR009571">
    <property type="entry name" value="SUR7/Rim9-like_fungi"/>
</dbReference>
<dbReference type="KEGG" id="cdep:91085371"/>
<dbReference type="EMBL" id="CP143784">
    <property type="protein sequence ID" value="WVN85999.1"/>
    <property type="molecule type" value="Genomic_DNA"/>
</dbReference>
<gene>
    <name evidence="2" type="ORF">L203_101157</name>
</gene>
<proteinExistence type="predicted"/>
<dbReference type="Pfam" id="PF06687">
    <property type="entry name" value="SUR7"/>
    <property type="match status" value="1"/>
</dbReference>